<dbReference type="InterPro" id="IPR050087">
    <property type="entry name" value="AON_synthase_class-II"/>
</dbReference>
<dbReference type="EMBL" id="ML977040">
    <property type="protein sequence ID" value="KAF1949244.1"/>
    <property type="molecule type" value="Genomic_DNA"/>
</dbReference>
<protein>
    <submittedName>
        <fullName evidence="6">Class II aminotransferase/8-amino-7-oxononanoate synthase</fullName>
    </submittedName>
</protein>
<gene>
    <name evidence="6" type="ORF">CC80DRAFT_497703</name>
</gene>
<keyword evidence="4" id="KW-0663">Pyridoxal phosphate</keyword>
<dbReference type="InterPro" id="IPR015421">
    <property type="entry name" value="PyrdxlP-dep_Trfase_major"/>
</dbReference>
<dbReference type="GO" id="GO:0008483">
    <property type="term" value="F:transaminase activity"/>
    <property type="evidence" value="ECO:0007669"/>
    <property type="project" value="UniProtKB-KW"/>
</dbReference>
<name>A0A6A5TAR7_9PLEO</name>
<accession>A0A6A5TAR7</accession>
<evidence type="ECO:0000256" key="1">
    <source>
        <dbReference type="ARBA" id="ARBA00001933"/>
    </source>
</evidence>
<keyword evidence="3 6" id="KW-0808">Transferase</keyword>
<evidence type="ECO:0000256" key="3">
    <source>
        <dbReference type="ARBA" id="ARBA00022679"/>
    </source>
</evidence>
<dbReference type="PANTHER" id="PTHR13693:SF77">
    <property type="entry name" value="8-AMINO-7-OXONONANOATE SYNTHASE"/>
    <property type="match status" value="1"/>
</dbReference>
<dbReference type="SUPFAM" id="SSF53383">
    <property type="entry name" value="PLP-dependent transferases"/>
    <property type="match status" value="1"/>
</dbReference>
<dbReference type="InterPro" id="IPR015424">
    <property type="entry name" value="PyrdxlP-dep_Trfase"/>
</dbReference>
<keyword evidence="7" id="KW-1185">Reference proteome</keyword>
<sequence>MTPSLGSGSFVEEWAKAQNLRGPSMKNEPIFYKNLEEELDANRRQQACAMFHLAETPIDFTSCDVVSLGKSGAVKQKFLEELAENPDFQLGSHGARPLSGNSQYLEMVEREMAEFHGVESALFVNSGALANDAIFSAVARPGDAIVFDELVHASTHYGMKNSLALCQKSFQHNNVDEFINTLVAVRDSQPQIRNGKRSVIIAVESFYSMDGDICPLRELVQAAKEIFPNGNAQFVVDEAHSTGNVGPLGRGLVNMLGLESEIAVRNHTFGKSLCSSGAAIFSNNTIRMMLINTARPILFSTAPPFLVVASTRAAYRLLKAGKTQSAQDRIQHLVKLFMDEITENAIWEKANDAGFLRIPLYEDEDWSSASVVTPICPVMTKPRHNLYLAFHLQLEGFQVYPISFPAVAKGTDRIRLVFHAHNSDEEVQRLAASICNWAKESMEAEAINRRQRPGAQLQMCAAARHAHNLVAKEELKA</sequence>
<evidence type="ECO:0000256" key="2">
    <source>
        <dbReference type="ARBA" id="ARBA00010008"/>
    </source>
</evidence>
<dbReference type="InterPro" id="IPR015422">
    <property type="entry name" value="PyrdxlP-dep_Trfase_small"/>
</dbReference>
<keyword evidence="6" id="KW-0032">Aminotransferase</keyword>
<evidence type="ECO:0000313" key="6">
    <source>
        <dbReference type="EMBL" id="KAF1949244.1"/>
    </source>
</evidence>
<reference evidence="6" key="1">
    <citation type="journal article" date="2020" name="Stud. Mycol.">
        <title>101 Dothideomycetes genomes: a test case for predicting lifestyles and emergence of pathogens.</title>
        <authorList>
            <person name="Haridas S."/>
            <person name="Albert R."/>
            <person name="Binder M."/>
            <person name="Bloem J."/>
            <person name="Labutti K."/>
            <person name="Salamov A."/>
            <person name="Andreopoulos B."/>
            <person name="Baker S."/>
            <person name="Barry K."/>
            <person name="Bills G."/>
            <person name="Bluhm B."/>
            <person name="Cannon C."/>
            <person name="Castanera R."/>
            <person name="Culley D."/>
            <person name="Daum C."/>
            <person name="Ezra D."/>
            <person name="Gonzalez J."/>
            <person name="Henrissat B."/>
            <person name="Kuo A."/>
            <person name="Liang C."/>
            <person name="Lipzen A."/>
            <person name="Lutzoni F."/>
            <person name="Magnuson J."/>
            <person name="Mondo S."/>
            <person name="Nolan M."/>
            <person name="Ohm R."/>
            <person name="Pangilinan J."/>
            <person name="Park H.-J."/>
            <person name="Ramirez L."/>
            <person name="Alfaro M."/>
            <person name="Sun H."/>
            <person name="Tritt A."/>
            <person name="Yoshinaga Y."/>
            <person name="Zwiers L.-H."/>
            <person name="Turgeon B."/>
            <person name="Goodwin S."/>
            <person name="Spatafora J."/>
            <person name="Crous P."/>
            <person name="Grigoriev I."/>
        </authorList>
    </citation>
    <scope>NUCLEOTIDE SEQUENCE</scope>
    <source>
        <strain evidence="6">CBS 675.92</strain>
    </source>
</reference>
<dbReference type="InterPro" id="IPR004839">
    <property type="entry name" value="Aminotransferase_I/II_large"/>
</dbReference>
<evidence type="ECO:0000313" key="7">
    <source>
        <dbReference type="Proteomes" id="UP000800035"/>
    </source>
</evidence>
<dbReference type="AlphaFoldDB" id="A0A6A5TAR7"/>
<dbReference type="GO" id="GO:0030170">
    <property type="term" value="F:pyridoxal phosphate binding"/>
    <property type="evidence" value="ECO:0007669"/>
    <property type="project" value="InterPro"/>
</dbReference>
<evidence type="ECO:0000259" key="5">
    <source>
        <dbReference type="Pfam" id="PF00155"/>
    </source>
</evidence>
<dbReference type="Proteomes" id="UP000800035">
    <property type="component" value="Unassembled WGS sequence"/>
</dbReference>
<feature type="domain" description="Aminotransferase class I/classII large" evidence="5">
    <location>
        <begin position="84"/>
        <end position="434"/>
    </location>
</feature>
<dbReference type="OrthoDB" id="2382073at2759"/>
<organism evidence="6 7">
    <name type="scientific">Byssothecium circinans</name>
    <dbReference type="NCBI Taxonomy" id="147558"/>
    <lineage>
        <taxon>Eukaryota</taxon>
        <taxon>Fungi</taxon>
        <taxon>Dikarya</taxon>
        <taxon>Ascomycota</taxon>
        <taxon>Pezizomycotina</taxon>
        <taxon>Dothideomycetes</taxon>
        <taxon>Pleosporomycetidae</taxon>
        <taxon>Pleosporales</taxon>
        <taxon>Massarineae</taxon>
        <taxon>Massarinaceae</taxon>
        <taxon>Byssothecium</taxon>
    </lineage>
</organism>
<comment type="cofactor">
    <cofactor evidence="1">
        <name>pyridoxal 5'-phosphate</name>
        <dbReference type="ChEBI" id="CHEBI:597326"/>
    </cofactor>
</comment>
<comment type="similarity">
    <text evidence="2">Belongs to the class-II pyridoxal-phosphate-dependent aminotransferase family. BioF subfamily.</text>
</comment>
<dbReference type="PANTHER" id="PTHR13693">
    <property type="entry name" value="CLASS II AMINOTRANSFERASE/8-AMINO-7-OXONONANOATE SYNTHASE"/>
    <property type="match status" value="1"/>
</dbReference>
<proteinExistence type="inferred from homology"/>
<dbReference type="Pfam" id="PF00155">
    <property type="entry name" value="Aminotran_1_2"/>
    <property type="match status" value="1"/>
</dbReference>
<dbReference type="GO" id="GO:0009102">
    <property type="term" value="P:biotin biosynthetic process"/>
    <property type="evidence" value="ECO:0007669"/>
    <property type="project" value="TreeGrafter"/>
</dbReference>
<dbReference type="Gene3D" id="3.90.1150.10">
    <property type="entry name" value="Aspartate Aminotransferase, domain 1"/>
    <property type="match status" value="1"/>
</dbReference>
<evidence type="ECO:0000256" key="4">
    <source>
        <dbReference type="ARBA" id="ARBA00022898"/>
    </source>
</evidence>
<dbReference type="Gene3D" id="3.40.640.10">
    <property type="entry name" value="Type I PLP-dependent aspartate aminotransferase-like (Major domain)"/>
    <property type="match status" value="1"/>
</dbReference>